<feature type="domain" description="DUF4136" evidence="2">
    <location>
        <begin position="35"/>
        <end position="214"/>
    </location>
</feature>
<feature type="signal peptide" evidence="1">
    <location>
        <begin position="1"/>
        <end position="18"/>
    </location>
</feature>
<dbReference type="AlphaFoldDB" id="A0A2K9PSE9"/>
<gene>
    <name evidence="3" type="ORF">C1H87_15265</name>
</gene>
<dbReference type="Pfam" id="PF13590">
    <property type="entry name" value="DUF4136"/>
    <property type="match status" value="1"/>
</dbReference>
<evidence type="ECO:0000259" key="2">
    <source>
        <dbReference type="Pfam" id="PF13590"/>
    </source>
</evidence>
<dbReference type="PROSITE" id="PS51257">
    <property type="entry name" value="PROKAR_LIPOPROTEIN"/>
    <property type="match status" value="1"/>
</dbReference>
<reference evidence="3 4" key="1">
    <citation type="submission" date="2018-01" db="EMBL/GenBank/DDBJ databases">
        <title>Complete genome sequence of Flavivirga eckloniae ECD14 isolated from seaweed Ecklonia cava.</title>
        <authorList>
            <person name="Lee J.H."/>
            <person name="Baik K.S."/>
            <person name="Seong C.N."/>
        </authorList>
    </citation>
    <scope>NUCLEOTIDE SEQUENCE [LARGE SCALE GENOMIC DNA]</scope>
    <source>
        <strain evidence="3 4">ECD14</strain>
    </source>
</reference>
<dbReference type="RefSeq" id="WP_102756638.1">
    <property type="nucleotide sequence ID" value="NZ_CP025791.1"/>
</dbReference>
<organism evidence="3 4">
    <name type="scientific">Flavivirga eckloniae</name>
    <dbReference type="NCBI Taxonomy" id="1803846"/>
    <lineage>
        <taxon>Bacteria</taxon>
        <taxon>Pseudomonadati</taxon>
        <taxon>Bacteroidota</taxon>
        <taxon>Flavobacteriia</taxon>
        <taxon>Flavobacteriales</taxon>
        <taxon>Flavobacteriaceae</taxon>
        <taxon>Flavivirga</taxon>
    </lineage>
</organism>
<evidence type="ECO:0000313" key="3">
    <source>
        <dbReference type="EMBL" id="AUP79986.1"/>
    </source>
</evidence>
<evidence type="ECO:0000256" key="1">
    <source>
        <dbReference type="SAM" id="SignalP"/>
    </source>
</evidence>
<dbReference type="EMBL" id="CP025791">
    <property type="protein sequence ID" value="AUP79986.1"/>
    <property type="molecule type" value="Genomic_DNA"/>
</dbReference>
<name>A0A2K9PSE9_9FLAO</name>
<accession>A0A2K9PSE9</accession>
<evidence type="ECO:0000313" key="4">
    <source>
        <dbReference type="Proteomes" id="UP000235826"/>
    </source>
</evidence>
<dbReference type="KEGG" id="fek:C1H87_15265"/>
<protein>
    <recommendedName>
        <fullName evidence="2">DUF4136 domain-containing protein</fullName>
    </recommendedName>
</protein>
<dbReference type="OrthoDB" id="677831at2"/>
<keyword evidence="1" id="KW-0732">Signal</keyword>
<keyword evidence="4" id="KW-1185">Reference proteome</keyword>
<sequence length="217" mass="24730">MKILKPCIAILISSLFYACYDSNEDNLTVEDLDIVVTSYDEAFDFAKAKTFVLPDSIIKITDKDKKITGELNVSDEKIIKRVRENMQALGYVEEPDPENNPVDLVIAIQALEVENYIVTDPYFFWDYWGWYPWYPGYGYGPGYGWYYPYPMVVGSYQSGTLLVNIFDPEKVDESNKLIEMAWLGAVNGVLEGSASNIESRTLKGIDQAFEQSPYLTK</sequence>
<dbReference type="InterPro" id="IPR025411">
    <property type="entry name" value="DUF4136"/>
</dbReference>
<proteinExistence type="predicted"/>
<feature type="chain" id="PRO_5014662473" description="DUF4136 domain-containing protein" evidence="1">
    <location>
        <begin position="19"/>
        <end position="217"/>
    </location>
</feature>
<dbReference type="Proteomes" id="UP000235826">
    <property type="component" value="Chromosome"/>
</dbReference>
<dbReference type="Gene3D" id="3.30.160.670">
    <property type="match status" value="1"/>
</dbReference>